<reference evidence="12" key="1">
    <citation type="submission" date="2022-05" db="EMBL/GenBank/DDBJ databases">
        <authorList>
            <person name="Oliphant S.A."/>
            <person name="Watson-Haigh N.S."/>
            <person name="Sumby K.M."/>
            <person name="Gardner J.M."/>
            <person name="Jiranek V."/>
        </authorList>
    </citation>
    <scope>NUCLEOTIDE SEQUENCE</scope>
    <source>
        <strain evidence="12">Ru20-1</strain>
    </source>
</reference>
<dbReference type="RefSeq" id="WP_252780201.1">
    <property type="nucleotide sequence ID" value="NZ_CP097478.1"/>
</dbReference>
<evidence type="ECO:0000256" key="2">
    <source>
        <dbReference type="ARBA" id="ARBA00022448"/>
    </source>
</evidence>
<feature type="transmembrane region" description="Helical" evidence="10">
    <location>
        <begin position="392"/>
        <end position="410"/>
    </location>
</feature>
<proteinExistence type="predicted"/>
<dbReference type="Pfam" id="PF00654">
    <property type="entry name" value="Voltage_CLC"/>
    <property type="match status" value="1"/>
</dbReference>
<evidence type="ECO:0000259" key="11">
    <source>
        <dbReference type="PROSITE" id="PS51202"/>
    </source>
</evidence>
<evidence type="ECO:0000256" key="7">
    <source>
        <dbReference type="ARBA" id="ARBA00023173"/>
    </source>
</evidence>
<feature type="transmembrane region" description="Helical" evidence="10">
    <location>
        <begin position="262"/>
        <end position="280"/>
    </location>
</feature>
<dbReference type="Gene3D" id="3.30.70.1450">
    <property type="entry name" value="Regulator of K+ conductance, C-terminal domain"/>
    <property type="match status" value="1"/>
</dbReference>
<feature type="transmembrane region" description="Helical" evidence="10">
    <location>
        <begin position="12"/>
        <end position="36"/>
    </location>
</feature>
<evidence type="ECO:0000256" key="3">
    <source>
        <dbReference type="ARBA" id="ARBA00022692"/>
    </source>
</evidence>
<evidence type="ECO:0000256" key="1">
    <source>
        <dbReference type="ARBA" id="ARBA00004141"/>
    </source>
</evidence>
<evidence type="ECO:0000256" key="5">
    <source>
        <dbReference type="ARBA" id="ARBA00023065"/>
    </source>
</evidence>
<dbReference type="PROSITE" id="PS51202">
    <property type="entry name" value="RCK_C"/>
    <property type="match status" value="1"/>
</dbReference>
<evidence type="ECO:0000256" key="4">
    <source>
        <dbReference type="ARBA" id="ARBA00022989"/>
    </source>
</evidence>
<dbReference type="InterPro" id="IPR050368">
    <property type="entry name" value="ClC-type_chloride_channel"/>
</dbReference>
<keyword evidence="3 10" id="KW-0812">Transmembrane</keyword>
<dbReference type="CDD" id="cd01031">
    <property type="entry name" value="EriC"/>
    <property type="match status" value="1"/>
</dbReference>
<feature type="transmembrane region" description="Helical" evidence="10">
    <location>
        <begin position="352"/>
        <end position="372"/>
    </location>
</feature>
<evidence type="ECO:0000256" key="6">
    <source>
        <dbReference type="ARBA" id="ARBA00023136"/>
    </source>
</evidence>
<comment type="subcellular location">
    <subcellularLocation>
        <location evidence="1">Membrane</location>
        <topology evidence="1">Multi-pass membrane protein</topology>
    </subcellularLocation>
</comment>
<dbReference type="InterPro" id="IPR006037">
    <property type="entry name" value="RCK_C"/>
</dbReference>
<dbReference type="Pfam" id="PF02080">
    <property type="entry name" value="TrkA_C"/>
    <property type="match status" value="1"/>
</dbReference>
<keyword evidence="5" id="KW-0406">Ion transport</keyword>
<sequence length="516" mass="55864">MKKSSQLSFTNLKLVGISAIIGIITGGIISAFRILIDHGMRLSSSLYQSLHQQWTALLIVIPAALIIACIVGLLVRSEPNIRGSGIPQVEAQLAGNLEMSWPQILWKKFVAGVLTNSTGVFMGREGPSIQLGGALGQGIAAGLKQQGGARRLSIATGAAAGLSATFSAPLAGTFFVLEGIYRNFQPSIWISCLTGSLCSNFVSEKVFGLTPVLPISYHMLFQPNMYWQLLPLGMLLGLLGHWYNLGILNAGSWYAKLKVIPSWLYCVVPLLLIIPIGVFFPETIGGGSQTIMLVAHNHYAVILLLAWLALRFGFGLVSYGAGLPGGFFMPILTLGALIGVIYGSVMNQFGLLSAGLMNNLLIFGMAGCLTAVCKDPFTSIILITELVGSTRNFMSLTIVVLIAYLTSDLLGTQPIYQVLAERLTSVKRYLDSLEATDQLQVPVFDFSEVANHQVKDITWPANTILITIKRGNLTILPHGATVIKPGDNLIFLVHKDTRGYLYQELNHMTTNQQEKI</sequence>
<keyword evidence="4 10" id="KW-1133">Transmembrane helix</keyword>
<dbReference type="InterPro" id="IPR014743">
    <property type="entry name" value="Cl-channel_core"/>
</dbReference>
<keyword evidence="8" id="KW-0868">Chloride</keyword>
<dbReference type="EMBL" id="CP097478">
    <property type="protein sequence ID" value="USS93376.1"/>
    <property type="molecule type" value="Genomic_DNA"/>
</dbReference>
<protein>
    <submittedName>
        <fullName evidence="12">Chloride channel protein</fullName>
    </submittedName>
</protein>
<dbReference type="Gene3D" id="1.10.3080.10">
    <property type="entry name" value="Clc chloride channel"/>
    <property type="match status" value="1"/>
</dbReference>
<keyword evidence="9" id="KW-0407">Ion channel</keyword>
<dbReference type="PANTHER" id="PTHR43427">
    <property type="entry name" value="CHLORIDE CHANNEL PROTEIN CLC-E"/>
    <property type="match status" value="1"/>
</dbReference>
<dbReference type="Proteomes" id="UP001057532">
    <property type="component" value="Chromosome"/>
</dbReference>
<accession>A0ABY5C7U1</accession>
<evidence type="ECO:0000256" key="10">
    <source>
        <dbReference type="SAM" id="Phobius"/>
    </source>
</evidence>
<organism evidence="12 13">
    <name type="scientific">Fructilactobacillus ixorae</name>
    <dbReference type="NCBI Taxonomy" id="1750535"/>
    <lineage>
        <taxon>Bacteria</taxon>
        <taxon>Bacillati</taxon>
        <taxon>Bacillota</taxon>
        <taxon>Bacilli</taxon>
        <taxon>Lactobacillales</taxon>
        <taxon>Lactobacillaceae</taxon>
        <taxon>Fructilactobacillus</taxon>
    </lineage>
</organism>
<feature type="transmembrane region" description="Helical" evidence="10">
    <location>
        <begin position="225"/>
        <end position="242"/>
    </location>
</feature>
<feature type="transmembrane region" description="Helical" evidence="10">
    <location>
        <begin position="327"/>
        <end position="345"/>
    </location>
</feature>
<keyword evidence="6 10" id="KW-0472">Membrane</keyword>
<evidence type="ECO:0000256" key="9">
    <source>
        <dbReference type="ARBA" id="ARBA00023303"/>
    </source>
</evidence>
<dbReference type="PANTHER" id="PTHR43427:SF6">
    <property type="entry name" value="CHLORIDE CHANNEL PROTEIN CLC-E"/>
    <property type="match status" value="1"/>
</dbReference>
<feature type="domain" description="RCK C-terminal" evidence="11">
    <location>
        <begin position="424"/>
        <end position="508"/>
    </location>
</feature>
<keyword evidence="7" id="KW-0869">Chloride channel</keyword>
<keyword evidence="2" id="KW-0813">Transport</keyword>
<dbReference type="SUPFAM" id="SSF116726">
    <property type="entry name" value="TrkA C-terminal domain-like"/>
    <property type="match status" value="1"/>
</dbReference>
<feature type="transmembrane region" description="Helical" evidence="10">
    <location>
        <begin position="56"/>
        <end position="75"/>
    </location>
</feature>
<name>A0ABY5C7U1_9LACO</name>
<dbReference type="SUPFAM" id="SSF81340">
    <property type="entry name" value="Clc chloride channel"/>
    <property type="match status" value="1"/>
</dbReference>
<gene>
    <name evidence="12" type="ORF">M8332_00465</name>
</gene>
<evidence type="ECO:0000256" key="8">
    <source>
        <dbReference type="ARBA" id="ARBA00023214"/>
    </source>
</evidence>
<keyword evidence="13" id="KW-1185">Reference proteome</keyword>
<evidence type="ECO:0000313" key="12">
    <source>
        <dbReference type="EMBL" id="USS93376.1"/>
    </source>
</evidence>
<dbReference type="InterPro" id="IPR001807">
    <property type="entry name" value="ClC"/>
</dbReference>
<feature type="transmembrane region" description="Helical" evidence="10">
    <location>
        <begin position="152"/>
        <end position="176"/>
    </location>
</feature>
<dbReference type="PRINTS" id="PR00762">
    <property type="entry name" value="CLCHANNEL"/>
</dbReference>
<evidence type="ECO:0000313" key="13">
    <source>
        <dbReference type="Proteomes" id="UP001057532"/>
    </source>
</evidence>
<dbReference type="InterPro" id="IPR036721">
    <property type="entry name" value="RCK_C_sf"/>
</dbReference>